<organism evidence="1 2">
    <name type="scientific">Eumeta variegata</name>
    <name type="common">Bagworm moth</name>
    <name type="synonym">Eumeta japonica</name>
    <dbReference type="NCBI Taxonomy" id="151549"/>
    <lineage>
        <taxon>Eukaryota</taxon>
        <taxon>Metazoa</taxon>
        <taxon>Ecdysozoa</taxon>
        <taxon>Arthropoda</taxon>
        <taxon>Hexapoda</taxon>
        <taxon>Insecta</taxon>
        <taxon>Pterygota</taxon>
        <taxon>Neoptera</taxon>
        <taxon>Endopterygota</taxon>
        <taxon>Lepidoptera</taxon>
        <taxon>Glossata</taxon>
        <taxon>Ditrysia</taxon>
        <taxon>Tineoidea</taxon>
        <taxon>Psychidae</taxon>
        <taxon>Oiketicinae</taxon>
        <taxon>Eumeta</taxon>
    </lineage>
</organism>
<keyword evidence="2" id="KW-1185">Reference proteome</keyword>
<evidence type="ECO:0000313" key="1">
    <source>
        <dbReference type="EMBL" id="GBP87351.1"/>
    </source>
</evidence>
<comment type="caution">
    <text evidence="1">The sequence shown here is derived from an EMBL/GenBank/DDBJ whole genome shotgun (WGS) entry which is preliminary data.</text>
</comment>
<dbReference type="AlphaFoldDB" id="A0A4C1ZEV0"/>
<accession>A0A4C1ZEV0</accession>
<sequence length="104" mass="11858">MALSAATRSRNSVTKIIPNTPPAYHIAQPSVRLTCMYMVRLYEARTDRDELFEIRRMRKQLFVKKRGRRRTRARIGAGDIASPALAASLFDHMLLITCQEHAGD</sequence>
<proteinExistence type="predicted"/>
<dbReference type="Proteomes" id="UP000299102">
    <property type="component" value="Unassembled WGS sequence"/>
</dbReference>
<dbReference type="EMBL" id="BGZK01001853">
    <property type="protein sequence ID" value="GBP87351.1"/>
    <property type="molecule type" value="Genomic_DNA"/>
</dbReference>
<gene>
    <name evidence="1" type="ORF">EVAR_17496_1</name>
</gene>
<name>A0A4C1ZEV0_EUMVA</name>
<reference evidence="1 2" key="1">
    <citation type="journal article" date="2019" name="Commun. Biol.">
        <title>The bagworm genome reveals a unique fibroin gene that provides high tensile strength.</title>
        <authorList>
            <person name="Kono N."/>
            <person name="Nakamura H."/>
            <person name="Ohtoshi R."/>
            <person name="Tomita M."/>
            <person name="Numata K."/>
            <person name="Arakawa K."/>
        </authorList>
    </citation>
    <scope>NUCLEOTIDE SEQUENCE [LARGE SCALE GENOMIC DNA]</scope>
</reference>
<protein>
    <submittedName>
        <fullName evidence="1">Uncharacterized protein</fullName>
    </submittedName>
</protein>
<evidence type="ECO:0000313" key="2">
    <source>
        <dbReference type="Proteomes" id="UP000299102"/>
    </source>
</evidence>